<dbReference type="Proteomes" id="UP000036426">
    <property type="component" value="Unassembled WGS sequence"/>
</dbReference>
<reference evidence="8 9" key="1">
    <citation type="submission" date="2015-05" db="EMBL/GenBank/DDBJ databases">
        <title>Photobacterium galathea sp. nov.</title>
        <authorList>
            <person name="Machado H."/>
            <person name="Gram L."/>
        </authorList>
    </citation>
    <scope>NUCLEOTIDE SEQUENCE [LARGE SCALE GENOMIC DNA]</scope>
    <source>
        <strain evidence="8 9">DSM 25995</strain>
    </source>
</reference>
<keyword evidence="9" id="KW-1185">Reference proteome</keyword>
<dbReference type="AlphaFoldDB" id="A0A0J1GN32"/>
<feature type="transmembrane region" description="Helical" evidence="7">
    <location>
        <begin position="172"/>
        <end position="192"/>
    </location>
</feature>
<feature type="transmembrane region" description="Helical" evidence="7">
    <location>
        <begin position="410"/>
        <end position="433"/>
    </location>
</feature>
<feature type="transmembrane region" description="Helical" evidence="7">
    <location>
        <begin position="82"/>
        <end position="104"/>
    </location>
</feature>
<evidence type="ECO:0000256" key="5">
    <source>
        <dbReference type="ARBA" id="ARBA00022989"/>
    </source>
</evidence>
<dbReference type="PATRIC" id="fig|754436.4.peg.1972"/>
<keyword evidence="6 7" id="KW-0472">Membrane</keyword>
<evidence type="ECO:0000256" key="4">
    <source>
        <dbReference type="ARBA" id="ARBA00022692"/>
    </source>
</evidence>
<feature type="transmembrane region" description="Helical" evidence="7">
    <location>
        <begin position="353"/>
        <end position="371"/>
    </location>
</feature>
<dbReference type="EMBL" id="LDOV01000017">
    <property type="protein sequence ID" value="KLV01006.1"/>
    <property type="molecule type" value="Genomic_DNA"/>
</dbReference>
<sequence>MAISDQEGLMHSAKWALICNWYGRAIGLVNTIVLLKLLEPADFGIAALATFFVSLFAAFSHMGTNKFVITQGNMSKAELDSLWTLGLVIKCVSAVILFVSADWIAAYVNNAAMGDVIRATSVIPILLGLRNVALGVEEKNYNFKLLIVNTMLAKTVGTVVSISLAIYLETYWALIIGVITLNATEIALGYIMCPYWPKLSCRYWHKQWNFSKWLYLSSVFGYLRSRIDVLILGSIVDTRSVGMYNVSTEFAWLSFVEVVTPINRGLFAVLAKLHETPLLFQYRLLKQMSLNMLIVIPCAFGMMAIAGPFTAIVLGDEWLEAEPLIVSIAGLMVVMSSHGLLNTALTVQKKLGVLLLSDIIAIGVIAAVFMTHTQSTVLELAQLRMMIGIGFLCWLWCLYYTVLKVALSDLLWVYALPLFSSVVMYLGVTSLIGTFQHSLVQLIVGVLAGIVLYISLFSLLAYLLRNRFVYFWECCDFTYDAIQKRVQLRWQKEH</sequence>
<comment type="subcellular location">
    <subcellularLocation>
        <location evidence="1">Cell membrane</location>
        <topology evidence="1">Multi-pass membrane protein</topology>
    </subcellularLocation>
</comment>
<feature type="transmembrane region" description="Helical" evidence="7">
    <location>
        <begin position="21"/>
        <end position="38"/>
    </location>
</feature>
<feature type="transmembrane region" description="Helical" evidence="7">
    <location>
        <begin position="292"/>
        <end position="312"/>
    </location>
</feature>
<dbReference type="RefSeq" id="WP_047874125.1">
    <property type="nucleotide sequence ID" value="NZ_BMYC01000002.1"/>
</dbReference>
<comment type="caution">
    <text evidence="8">The sequence shown here is derived from an EMBL/GenBank/DDBJ whole genome shotgun (WGS) entry which is preliminary data.</text>
</comment>
<feature type="transmembrane region" description="Helical" evidence="7">
    <location>
        <begin position="383"/>
        <end position="403"/>
    </location>
</feature>
<dbReference type="GO" id="GO:0005886">
    <property type="term" value="C:plasma membrane"/>
    <property type="evidence" value="ECO:0007669"/>
    <property type="project" value="UniProtKB-SubCell"/>
</dbReference>
<evidence type="ECO:0000313" key="8">
    <source>
        <dbReference type="EMBL" id="KLV01006.1"/>
    </source>
</evidence>
<feature type="transmembrane region" description="Helical" evidence="7">
    <location>
        <begin position="324"/>
        <end position="341"/>
    </location>
</feature>
<feature type="transmembrane region" description="Helical" evidence="7">
    <location>
        <begin position="44"/>
        <end position="62"/>
    </location>
</feature>
<organism evidence="8 9">
    <name type="scientific">Photobacterium aphoticum</name>
    <dbReference type="NCBI Taxonomy" id="754436"/>
    <lineage>
        <taxon>Bacteria</taxon>
        <taxon>Pseudomonadati</taxon>
        <taxon>Pseudomonadota</taxon>
        <taxon>Gammaproteobacteria</taxon>
        <taxon>Vibrionales</taxon>
        <taxon>Vibrionaceae</taxon>
        <taxon>Photobacterium</taxon>
    </lineage>
</organism>
<feature type="transmembrane region" description="Helical" evidence="7">
    <location>
        <begin position="145"/>
        <end position="166"/>
    </location>
</feature>
<keyword evidence="5 7" id="KW-1133">Transmembrane helix</keyword>
<keyword evidence="3" id="KW-1003">Cell membrane</keyword>
<evidence type="ECO:0000313" key="9">
    <source>
        <dbReference type="Proteomes" id="UP000036426"/>
    </source>
</evidence>
<proteinExistence type="inferred from homology"/>
<dbReference type="PANTHER" id="PTHR30250:SF10">
    <property type="entry name" value="LIPOPOLYSACCHARIDE BIOSYNTHESIS PROTEIN WZXC"/>
    <property type="match status" value="1"/>
</dbReference>
<feature type="transmembrane region" description="Helical" evidence="7">
    <location>
        <begin position="439"/>
        <end position="464"/>
    </location>
</feature>
<evidence type="ECO:0000256" key="7">
    <source>
        <dbReference type="SAM" id="Phobius"/>
    </source>
</evidence>
<dbReference type="InterPro" id="IPR050833">
    <property type="entry name" value="Poly_Biosynth_Transport"/>
</dbReference>
<gene>
    <name evidence="8" type="ORF">ABT58_09340</name>
</gene>
<dbReference type="Pfam" id="PF13440">
    <property type="entry name" value="Polysacc_synt_3"/>
    <property type="match status" value="1"/>
</dbReference>
<evidence type="ECO:0000256" key="6">
    <source>
        <dbReference type="ARBA" id="ARBA00023136"/>
    </source>
</evidence>
<evidence type="ECO:0008006" key="10">
    <source>
        <dbReference type="Google" id="ProtNLM"/>
    </source>
</evidence>
<evidence type="ECO:0000256" key="2">
    <source>
        <dbReference type="ARBA" id="ARBA00007430"/>
    </source>
</evidence>
<evidence type="ECO:0000256" key="3">
    <source>
        <dbReference type="ARBA" id="ARBA00022475"/>
    </source>
</evidence>
<evidence type="ECO:0000256" key="1">
    <source>
        <dbReference type="ARBA" id="ARBA00004651"/>
    </source>
</evidence>
<dbReference type="OrthoDB" id="8538786at2"/>
<keyword evidence="4 7" id="KW-0812">Transmembrane</keyword>
<accession>A0A0J1GN32</accession>
<feature type="transmembrane region" description="Helical" evidence="7">
    <location>
        <begin position="116"/>
        <end position="133"/>
    </location>
</feature>
<protein>
    <recommendedName>
        <fullName evidence="10">Lipopolysaccharide biosynthesis protein WzxC</fullName>
    </recommendedName>
</protein>
<name>A0A0J1GN32_9GAMM</name>
<dbReference type="PANTHER" id="PTHR30250">
    <property type="entry name" value="PST FAMILY PREDICTED COLANIC ACID TRANSPORTER"/>
    <property type="match status" value="1"/>
</dbReference>
<comment type="similarity">
    <text evidence="2">Belongs to the polysaccharide synthase family.</text>
</comment>